<evidence type="ECO:0000256" key="2">
    <source>
        <dbReference type="SAM" id="MobiDB-lite"/>
    </source>
</evidence>
<dbReference type="InterPro" id="IPR007111">
    <property type="entry name" value="NACHT_NTPase"/>
</dbReference>
<dbReference type="PANTHER" id="PTHR46312">
    <property type="entry name" value="NACHT DOMAIN-CONTAINING PROTEIN"/>
    <property type="match status" value="1"/>
</dbReference>
<feature type="compositionally biased region" description="Basic residues" evidence="2">
    <location>
        <begin position="798"/>
        <end position="807"/>
    </location>
</feature>
<dbReference type="OrthoDB" id="427518at2759"/>
<comment type="caution">
    <text evidence="5">The sequence shown here is derived from an EMBL/GenBank/DDBJ whole genome shotgun (WGS) entry which is preliminary data.</text>
</comment>
<feature type="domain" description="ZU5" evidence="4">
    <location>
        <begin position="1176"/>
        <end position="1315"/>
    </location>
</feature>
<keyword evidence="1" id="KW-0175">Coiled coil</keyword>
<feature type="domain" description="NACHT" evidence="3">
    <location>
        <begin position="495"/>
        <end position="618"/>
    </location>
</feature>
<dbReference type="Proteomes" id="UP001152320">
    <property type="component" value="Unassembled WGS sequence"/>
</dbReference>
<evidence type="ECO:0000313" key="5">
    <source>
        <dbReference type="EMBL" id="KAJ8018526.1"/>
    </source>
</evidence>
<evidence type="ECO:0000256" key="1">
    <source>
        <dbReference type="SAM" id="Coils"/>
    </source>
</evidence>
<gene>
    <name evidence="5" type="ORF">HOLleu_43440</name>
</gene>
<dbReference type="Gene3D" id="3.40.50.300">
    <property type="entry name" value="P-loop containing nucleotide triphosphate hydrolases"/>
    <property type="match status" value="1"/>
</dbReference>
<dbReference type="EMBL" id="JAIZAY010000309">
    <property type="protein sequence ID" value="KAJ8018526.1"/>
    <property type="molecule type" value="Genomic_DNA"/>
</dbReference>
<proteinExistence type="predicted"/>
<sequence length="1464" mass="166650">MGIHYGRYVSFIDDDALVSCLGDKLEVFQVNKDEVLRSRRVNGRARCLSVRERREIFIGFEESNKITVYDVIDLNEIKSIILQGIQDGYYPYDMTAIADRIFVCISDGKEEPIQKSLIFEEKNGRILWELTKPTDTVQWYAHGLALNITLNVIAVAWSQTLEGTRKGKDVIVFYSLLSENNCSFLIVEVEFDVYRIRISDRGDRIVWINNVTDEIKVFDMSEFFSYGHLKENLQSQLPEDDCFKLTQYFALPDDQRDEIFTSDSPTENLLLALEEKGVIQPSNVDRLAEAFTEVEIKSSCSCLIDFYQKTRLQATPYGRFLATLSAHLTASLPADLCLYFDISDENKSSITSSPDPGLSLLLALDETGIINPSEVEALEQPFSQLKLVQAEAKIQEYQLVIEEERNQLQRQTELTEAGKKELFIQCLQRKIHIWYETMTPVPWKKSCRWKSTDLFVGSGLVLTDSKAKRSLTDIDEECKLQYNQILNHNRLKAEKRIILEGEPGSGKTMMSSQLAYDWSQGKIKEVDVLIFLPLKFVNNVTLVEAAKRFYCSAYDSISVNDIESFLTNEDFQSCLILDGFEEYNSAETTPAGETSEVTKVMEKSKFSNCKVILTSRSDYAKDLPTCPMLRIGRFGEKERNTYIEKVFADNTEKQQETKRAIENTPFILDLCSVPLLFVLAVHNIESMVNLQEIQLDRVSPFMENMVRTLCSSSDAVREQVGFDVKGASEESQLEEFAYNGLCKGRQVLSWRKDMLEKNITNLKELLDSGVLVVEEGIVKGTSRGFHNVPETGEDVKTEKRKKGKKQTGIKDESNQATSGDAVAVSNIPSTAKEKTNENTKELPDEDDSSLEVVTQSDSESVSDSESPAETESDLDEDVSIQAGPTSGSTAKHFPLEVKFLHKVMQEWYAAKYLSSLLWKSWIENSHHALLRDILPQISPMDLHYTLRFTSYLCPPSCYLIIEFLLQNHRTADGAIPEYILNCACLCFAEYNGIMGLCLKDVVSTVCAEIIPIRSGDSRLIHQSKVALMRFAASVGILMKGVQLIDVISEVGEKSVTFTSGVVFDVFNMIQVIEMSRWDQHLEEKDYGNILKLVLCSHSIRKARLHFPSQPPVVNKEVLEDVVIYDKTVEWIIGPRLIQTLNRETGKWEVTFNTNDVSFIGSRQMGAAQGFRHGSSLNVEKVISIEGGYLEIPDTDVSITFPPDAFHDKRHQCLIQMRIIPRSKIPYTSSLFASNSTVTVELLPNNLRLKHPAKLTLPHCLHLKKDVKHEARIFMSHHEENTEPQWEEISCQHQLDETKCTIWLNRFCWTKFEVDGELVDGKRIKVYTAARKIFLPDDMAEIQVGYHLALPGEEEILRSNKHLILAERKPYLFLRDGGHPLNVWLERVIPKTWEYLTPDKNPRDIPFDYVAAGIEYSCPFPIHQETKGVDIPYCMFMTSQNRRFELTLNVRPEVAMKMEDGSYAV</sequence>
<organism evidence="5 6">
    <name type="scientific">Holothuria leucospilota</name>
    <name type="common">Black long sea cucumber</name>
    <name type="synonym">Mertensiothuria leucospilota</name>
    <dbReference type="NCBI Taxonomy" id="206669"/>
    <lineage>
        <taxon>Eukaryota</taxon>
        <taxon>Metazoa</taxon>
        <taxon>Echinodermata</taxon>
        <taxon>Eleutherozoa</taxon>
        <taxon>Echinozoa</taxon>
        <taxon>Holothuroidea</taxon>
        <taxon>Aspidochirotacea</taxon>
        <taxon>Aspidochirotida</taxon>
        <taxon>Holothuriidae</taxon>
        <taxon>Holothuria</taxon>
    </lineage>
</organism>
<dbReference type="PANTHER" id="PTHR46312:SF2">
    <property type="entry name" value="NUCLEOTIDE-BINDING OLIGOMERIZATION DOMAIN-CONTAINING PROTEIN 2-LIKE"/>
    <property type="match status" value="1"/>
</dbReference>
<dbReference type="SUPFAM" id="SSF52540">
    <property type="entry name" value="P-loop containing nucleoside triphosphate hydrolases"/>
    <property type="match status" value="1"/>
</dbReference>
<dbReference type="InterPro" id="IPR000906">
    <property type="entry name" value="ZU5_dom"/>
</dbReference>
<dbReference type="SUPFAM" id="SSF75011">
    <property type="entry name" value="3-carboxy-cis,cis-mucoante lactonizing enzyme"/>
    <property type="match status" value="1"/>
</dbReference>
<dbReference type="PROSITE" id="PS51145">
    <property type="entry name" value="ZU5"/>
    <property type="match status" value="1"/>
</dbReference>
<evidence type="ECO:0000313" key="6">
    <source>
        <dbReference type="Proteomes" id="UP001152320"/>
    </source>
</evidence>
<dbReference type="Gene3D" id="2.60.220.30">
    <property type="match status" value="1"/>
</dbReference>
<evidence type="ECO:0000259" key="3">
    <source>
        <dbReference type="PROSITE" id="PS50837"/>
    </source>
</evidence>
<protein>
    <submittedName>
        <fullName evidence="5">NACHT, LRR and PYD domains-containing protein 10</fullName>
    </submittedName>
</protein>
<dbReference type="PROSITE" id="PS50837">
    <property type="entry name" value="NACHT"/>
    <property type="match status" value="1"/>
</dbReference>
<evidence type="ECO:0000259" key="4">
    <source>
        <dbReference type="PROSITE" id="PS51145"/>
    </source>
</evidence>
<name>A0A9Q0YGZ3_HOLLE</name>
<accession>A0A9Q0YGZ3</accession>
<dbReference type="InterPro" id="IPR027417">
    <property type="entry name" value="P-loop_NTPase"/>
</dbReference>
<dbReference type="Pfam" id="PF05729">
    <property type="entry name" value="NACHT"/>
    <property type="match status" value="1"/>
</dbReference>
<feature type="coiled-coil region" evidence="1">
    <location>
        <begin position="387"/>
        <end position="421"/>
    </location>
</feature>
<reference evidence="5" key="1">
    <citation type="submission" date="2021-10" db="EMBL/GenBank/DDBJ databases">
        <title>Tropical sea cucumber genome reveals ecological adaptation and Cuvierian tubules defense mechanism.</title>
        <authorList>
            <person name="Chen T."/>
        </authorList>
    </citation>
    <scope>NUCLEOTIDE SEQUENCE</scope>
    <source>
        <strain evidence="5">Nanhai2018</strain>
        <tissue evidence="5">Muscle</tissue>
    </source>
</reference>
<feature type="compositionally biased region" description="Basic and acidic residues" evidence="2">
    <location>
        <begin position="831"/>
        <end position="842"/>
    </location>
</feature>
<dbReference type="Pfam" id="PF00791">
    <property type="entry name" value="ZU5"/>
    <property type="match status" value="1"/>
</dbReference>
<feature type="compositionally biased region" description="Acidic residues" evidence="2">
    <location>
        <begin position="860"/>
        <end position="878"/>
    </location>
</feature>
<feature type="region of interest" description="Disordered" evidence="2">
    <location>
        <begin position="782"/>
        <end position="886"/>
    </location>
</feature>
<keyword evidence="6" id="KW-1185">Reference proteome</keyword>